<accession>A0A3E4QXH9</accession>
<proteinExistence type="predicted"/>
<dbReference type="AlphaFoldDB" id="A0A3E4QXH9"/>
<dbReference type="EMBL" id="QSRJ01000002">
    <property type="protein sequence ID" value="RGL11544.1"/>
    <property type="molecule type" value="Genomic_DNA"/>
</dbReference>
<comment type="caution">
    <text evidence="2">The sequence shown here is derived from an EMBL/GenBank/DDBJ whole genome shotgun (WGS) entry which is preliminary data.</text>
</comment>
<feature type="domain" description="Abortive phage infection protein C-terminal" evidence="1">
    <location>
        <begin position="228"/>
        <end position="555"/>
    </location>
</feature>
<dbReference type="Pfam" id="PF10592">
    <property type="entry name" value="AIPR"/>
    <property type="match status" value="1"/>
</dbReference>
<organism evidence="2 3">
    <name type="scientific">Collinsella tanakaei</name>
    <dbReference type="NCBI Taxonomy" id="626935"/>
    <lineage>
        <taxon>Bacteria</taxon>
        <taxon>Bacillati</taxon>
        <taxon>Actinomycetota</taxon>
        <taxon>Coriobacteriia</taxon>
        <taxon>Coriobacteriales</taxon>
        <taxon>Coriobacteriaceae</taxon>
        <taxon>Collinsella</taxon>
    </lineage>
</organism>
<evidence type="ECO:0000259" key="1">
    <source>
        <dbReference type="Pfam" id="PF10592"/>
    </source>
</evidence>
<protein>
    <recommendedName>
        <fullName evidence="1">Abortive phage infection protein C-terminal domain-containing protein</fullName>
    </recommendedName>
</protein>
<evidence type="ECO:0000313" key="3">
    <source>
        <dbReference type="Proteomes" id="UP000260943"/>
    </source>
</evidence>
<dbReference type="Proteomes" id="UP000260943">
    <property type="component" value="Unassembled WGS sequence"/>
</dbReference>
<gene>
    <name evidence="2" type="ORF">DXC81_01760</name>
</gene>
<reference evidence="2 3" key="1">
    <citation type="submission" date="2018-08" db="EMBL/GenBank/DDBJ databases">
        <title>A genome reference for cultivated species of the human gut microbiota.</title>
        <authorList>
            <person name="Zou Y."/>
            <person name="Xue W."/>
            <person name="Luo G."/>
        </authorList>
    </citation>
    <scope>NUCLEOTIDE SEQUENCE [LARGE SCALE GENOMIC DNA]</scope>
    <source>
        <strain evidence="2 3">TF08-14</strain>
    </source>
</reference>
<name>A0A3E4QXH9_9ACTN</name>
<sequence length="685" mass="78013">MFNLNDYRADMLSKLDNIKMTALDLSEADSDAKAFCYLIADMFETLEDGIFYYTDGANDLGIDFYVFSDGSYRIYQCKSIDAEATTDEKVFDSTPVNELDEAVSFMLGGERKASSKVMKLKNEYQLEKESCKLVATLAIDGTLSDSASDRFKEISKKYAELGISINLIDAKTIYEKWHSFDGLAKPKEVQIQIDAVGDSIIKQRDWLCALINIRGLMKGMEKYRNGLFDLNVRSKLKKSNVNSSILKTISTRKGQERFIHLNNGLVISCTNYNVLQKANGVTPIKLKGAQVINGCQTLSTIWDYYYNASDEDKEALLDNLKIFVKVIGGPNLHGDLLDEIIVASNNQNPMNERNLKSNTPEQKRLQASFHSDALKPGLKYYYIRKDGEFESFLENETQGLKKKVFLIPDSTRRGANRYRHLDNEDLGKIWLSWIGNSNPVNSGSIKVFADPSYSRIFAKRPLDAYWQSESNASFVFDSSQLEPPSPSPYQLLTAYGVSRFIQEKVKETSGRQLRQDAVDRLISQKKLNEKHNKQEADAALSKDKKYLNAIWLSQMAFPLTEVAAFILLNKYGTLDSETCKRILDFEDVYYWLEHGTDSKFLNDEEMKDGLLPRLYSFITTTTDYYFMSNRESILMANRPKMLLGQRDTLQEIKGYCISIEDDYLNAPTKFKKIGETFLDSLPPLS</sequence>
<dbReference type="RefSeq" id="WP_117678905.1">
    <property type="nucleotide sequence ID" value="NZ_CAJJKC010000001.1"/>
</dbReference>
<evidence type="ECO:0000313" key="2">
    <source>
        <dbReference type="EMBL" id="RGL11544.1"/>
    </source>
</evidence>
<dbReference type="InterPro" id="IPR018891">
    <property type="entry name" value="AIPR_C"/>
</dbReference>